<keyword evidence="1" id="KW-0812">Transmembrane</keyword>
<reference evidence="2" key="1">
    <citation type="journal article" date="2023" name="G3 (Bethesda)">
        <title>Whole genome assemblies of Zophobas morio and Tenebrio molitor.</title>
        <authorList>
            <person name="Kaur S."/>
            <person name="Stinson S.A."/>
            <person name="diCenzo G.C."/>
        </authorList>
    </citation>
    <scope>NUCLEOTIDE SEQUENCE</scope>
    <source>
        <strain evidence="2">QUZm001</strain>
    </source>
</reference>
<gene>
    <name evidence="2" type="ORF">Zmor_024397</name>
</gene>
<sequence length="111" mass="12502">MNLLIFLPRWFLNLTTLTIEYSLTLMMYVLNANSLVILLKTALGAIAENGVAAVNTSKTNTEASLNNKRQTTDYAFGEDNPFDFLLKFPDNNDSFSAERLKKIELLILPKV</sequence>
<keyword evidence="1" id="KW-1133">Transmembrane helix</keyword>
<proteinExistence type="predicted"/>
<organism evidence="2 3">
    <name type="scientific">Zophobas morio</name>
    <dbReference type="NCBI Taxonomy" id="2755281"/>
    <lineage>
        <taxon>Eukaryota</taxon>
        <taxon>Metazoa</taxon>
        <taxon>Ecdysozoa</taxon>
        <taxon>Arthropoda</taxon>
        <taxon>Hexapoda</taxon>
        <taxon>Insecta</taxon>
        <taxon>Pterygota</taxon>
        <taxon>Neoptera</taxon>
        <taxon>Endopterygota</taxon>
        <taxon>Coleoptera</taxon>
        <taxon>Polyphaga</taxon>
        <taxon>Cucujiformia</taxon>
        <taxon>Tenebrionidae</taxon>
        <taxon>Zophobas</taxon>
    </lineage>
</organism>
<evidence type="ECO:0000313" key="2">
    <source>
        <dbReference type="EMBL" id="KAJ3646827.1"/>
    </source>
</evidence>
<comment type="caution">
    <text evidence="2">The sequence shown here is derived from an EMBL/GenBank/DDBJ whole genome shotgun (WGS) entry which is preliminary data.</text>
</comment>
<dbReference type="EMBL" id="JALNTZ010000007">
    <property type="protein sequence ID" value="KAJ3646827.1"/>
    <property type="molecule type" value="Genomic_DNA"/>
</dbReference>
<dbReference type="AlphaFoldDB" id="A0AA38I317"/>
<evidence type="ECO:0000313" key="3">
    <source>
        <dbReference type="Proteomes" id="UP001168821"/>
    </source>
</evidence>
<name>A0AA38I317_9CUCU</name>
<keyword evidence="3" id="KW-1185">Reference proteome</keyword>
<feature type="transmembrane region" description="Helical" evidence="1">
    <location>
        <begin position="12"/>
        <end position="30"/>
    </location>
</feature>
<protein>
    <submittedName>
        <fullName evidence="2">Uncharacterized protein</fullName>
    </submittedName>
</protein>
<keyword evidence="1" id="KW-0472">Membrane</keyword>
<evidence type="ECO:0000256" key="1">
    <source>
        <dbReference type="SAM" id="Phobius"/>
    </source>
</evidence>
<accession>A0AA38I317</accession>
<dbReference type="Proteomes" id="UP001168821">
    <property type="component" value="Unassembled WGS sequence"/>
</dbReference>